<dbReference type="GO" id="GO:0005886">
    <property type="term" value="C:plasma membrane"/>
    <property type="evidence" value="ECO:0007669"/>
    <property type="project" value="TreeGrafter"/>
</dbReference>
<feature type="domain" description="Cation/H+ exchanger transmembrane" evidence="11">
    <location>
        <begin position="58"/>
        <end position="272"/>
    </location>
</feature>
<dbReference type="Gene3D" id="6.10.140.1330">
    <property type="match status" value="1"/>
</dbReference>
<dbReference type="AlphaFoldDB" id="A0A1I7XTP8"/>
<feature type="transmembrane region" description="Helical" evidence="9">
    <location>
        <begin position="139"/>
        <end position="161"/>
    </location>
</feature>
<feature type="transmembrane region" description="Helical" evidence="9">
    <location>
        <begin position="51"/>
        <end position="70"/>
    </location>
</feature>
<dbReference type="InterPro" id="IPR004709">
    <property type="entry name" value="NaH_exchanger"/>
</dbReference>
<evidence type="ECO:0000313" key="12">
    <source>
        <dbReference type="Proteomes" id="UP000095283"/>
    </source>
</evidence>
<keyword evidence="7 9" id="KW-0472">Membrane</keyword>
<evidence type="ECO:0000313" key="13">
    <source>
        <dbReference type="WBParaSite" id="Hba_20906"/>
    </source>
</evidence>
<dbReference type="GO" id="GO:0015386">
    <property type="term" value="F:potassium:proton antiporter activity"/>
    <property type="evidence" value="ECO:0007669"/>
    <property type="project" value="TreeGrafter"/>
</dbReference>
<organism evidence="12 13">
    <name type="scientific">Heterorhabditis bacteriophora</name>
    <name type="common">Entomopathogenic nematode worm</name>
    <dbReference type="NCBI Taxonomy" id="37862"/>
    <lineage>
        <taxon>Eukaryota</taxon>
        <taxon>Metazoa</taxon>
        <taxon>Ecdysozoa</taxon>
        <taxon>Nematoda</taxon>
        <taxon>Chromadorea</taxon>
        <taxon>Rhabditida</taxon>
        <taxon>Rhabditina</taxon>
        <taxon>Rhabditomorpha</taxon>
        <taxon>Strongyloidea</taxon>
        <taxon>Heterorhabditidae</taxon>
        <taxon>Heterorhabditis</taxon>
    </lineage>
</organism>
<proteinExistence type="predicted"/>
<feature type="transmembrane region" description="Helical" evidence="9">
    <location>
        <begin position="82"/>
        <end position="99"/>
    </location>
</feature>
<dbReference type="PANTHER" id="PTHR10110">
    <property type="entry name" value="SODIUM/HYDROGEN EXCHANGER"/>
    <property type="match status" value="1"/>
</dbReference>
<dbReference type="Pfam" id="PF00999">
    <property type="entry name" value="Na_H_Exchanger"/>
    <property type="match status" value="1"/>
</dbReference>
<keyword evidence="8" id="KW-0739">Sodium transport</keyword>
<evidence type="ECO:0000256" key="10">
    <source>
        <dbReference type="SAM" id="SignalP"/>
    </source>
</evidence>
<keyword evidence="12" id="KW-1185">Reference proteome</keyword>
<reference evidence="13" key="1">
    <citation type="submission" date="2016-11" db="UniProtKB">
        <authorList>
            <consortium name="WormBaseParasite"/>
        </authorList>
    </citation>
    <scope>IDENTIFICATION</scope>
</reference>
<accession>A0A1I7XTP8</accession>
<protein>
    <submittedName>
        <fullName evidence="13">Na_H_Exchanger domain-containing protein</fullName>
    </submittedName>
</protein>
<comment type="subcellular location">
    <subcellularLocation>
        <location evidence="1">Membrane</location>
        <topology evidence="1">Multi-pass membrane protein</topology>
    </subcellularLocation>
</comment>
<keyword evidence="4 9" id="KW-1133">Transmembrane helix</keyword>
<evidence type="ECO:0000256" key="8">
    <source>
        <dbReference type="ARBA" id="ARBA00023201"/>
    </source>
</evidence>
<evidence type="ECO:0000256" key="3">
    <source>
        <dbReference type="ARBA" id="ARBA00022692"/>
    </source>
</evidence>
<dbReference type="PANTHER" id="PTHR10110:SF92">
    <property type="entry name" value="NA(+)_H(+) EXCHANGER PROTEIN 2-RELATED"/>
    <property type="match status" value="1"/>
</dbReference>
<keyword evidence="10" id="KW-0732">Signal</keyword>
<evidence type="ECO:0000259" key="11">
    <source>
        <dbReference type="Pfam" id="PF00999"/>
    </source>
</evidence>
<evidence type="ECO:0000256" key="4">
    <source>
        <dbReference type="ARBA" id="ARBA00022989"/>
    </source>
</evidence>
<dbReference type="InterPro" id="IPR006153">
    <property type="entry name" value="Cation/H_exchanger_TM"/>
</dbReference>
<dbReference type="GO" id="GO:0098719">
    <property type="term" value="P:sodium ion import across plasma membrane"/>
    <property type="evidence" value="ECO:0007669"/>
    <property type="project" value="TreeGrafter"/>
</dbReference>
<dbReference type="GO" id="GO:0015385">
    <property type="term" value="F:sodium:proton antiporter activity"/>
    <property type="evidence" value="ECO:0007669"/>
    <property type="project" value="InterPro"/>
</dbReference>
<evidence type="ECO:0000256" key="7">
    <source>
        <dbReference type="ARBA" id="ARBA00023136"/>
    </source>
</evidence>
<sequence>MKHPWMWLLILVLCISTTIASECQNNEKEEEKNLTRYPIALFKWKEVKVPLTVSLWLIVASVAKIIFHIIPHLSEMFPDSALLIMIGLIIGIIFNLIGVNKNEFFLDSEVFMLYLLPPLVFDAGYFMPARQFFDNLGSILCFSMIGTTFNIVAIALSLWAISLTDLFSVKTPLMHLLLFGSVAADVDPVAVIVIFEELGVNDVLFISVFGESLLNDGVAVVFYRMFTSFSEIGADNLIPMDYVNGGISYLVVAFGGIGVGILFALFASFITK</sequence>
<keyword evidence="5" id="KW-0915">Sodium</keyword>
<evidence type="ECO:0000256" key="9">
    <source>
        <dbReference type="SAM" id="Phobius"/>
    </source>
</evidence>
<dbReference type="PRINTS" id="PR01084">
    <property type="entry name" value="NAHEXCHNGR"/>
</dbReference>
<keyword evidence="6" id="KW-0406">Ion transport</keyword>
<dbReference type="WBParaSite" id="Hba_20906">
    <property type="protein sequence ID" value="Hba_20906"/>
    <property type="gene ID" value="Hba_20906"/>
</dbReference>
<dbReference type="InterPro" id="IPR018422">
    <property type="entry name" value="Cation/H_exchanger_CPA1"/>
</dbReference>
<evidence type="ECO:0000256" key="6">
    <source>
        <dbReference type="ARBA" id="ARBA00023065"/>
    </source>
</evidence>
<keyword evidence="2" id="KW-0813">Transport</keyword>
<dbReference type="Proteomes" id="UP000095283">
    <property type="component" value="Unplaced"/>
</dbReference>
<feature type="transmembrane region" description="Helical" evidence="9">
    <location>
        <begin position="246"/>
        <end position="270"/>
    </location>
</feature>
<feature type="signal peptide" evidence="10">
    <location>
        <begin position="1"/>
        <end position="20"/>
    </location>
</feature>
<feature type="transmembrane region" description="Helical" evidence="9">
    <location>
        <begin position="173"/>
        <end position="195"/>
    </location>
</feature>
<dbReference type="GO" id="GO:0051453">
    <property type="term" value="P:regulation of intracellular pH"/>
    <property type="evidence" value="ECO:0007669"/>
    <property type="project" value="TreeGrafter"/>
</dbReference>
<feature type="transmembrane region" description="Helical" evidence="9">
    <location>
        <begin position="111"/>
        <end position="127"/>
    </location>
</feature>
<evidence type="ECO:0000256" key="5">
    <source>
        <dbReference type="ARBA" id="ARBA00023053"/>
    </source>
</evidence>
<evidence type="ECO:0000256" key="1">
    <source>
        <dbReference type="ARBA" id="ARBA00004141"/>
    </source>
</evidence>
<name>A0A1I7XTP8_HETBA</name>
<keyword evidence="3 9" id="KW-0812">Transmembrane</keyword>
<evidence type="ECO:0000256" key="2">
    <source>
        <dbReference type="ARBA" id="ARBA00022448"/>
    </source>
</evidence>
<feature type="chain" id="PRO_5009311398" evidence="10">
    <location>
        <begin position="21"/>
        <end position="272"/>
    </location>
</feature>